<accession>A0A4R1CKA2</accession>
<sequence length="720" mass="76617">MNGEDLAVAASSVRKYLRTRDLSLNTVLAAHMRSQGIPPNGVRWELAKAAMRAGKSFEDAARLAAEFAGEDADAPRVASPRSISRGVARSAPRVDIAQPQLTVATELTPARRSQEPMDWYPQRFEPGAIQGDGAKKLLGSPKVSLEDMLVRETAQNSWDARAGDRPVAFTMNLRQLDAASVRDLRENVFTGEGPGTHIHEALADESLWIIEISDRGTIGLGGPVRNDLTPPPGAVTHFINLVFNIGATKSDKSSGGTYGFGKSIAYMVSEVGAVVIWSRCNTDSGPEDRLIASAIGDVFDREGFRYTGRHWWGRTVEGRPEPLVGQAAATLGNRLFSKGFDGDELGTSLLILAPLLGEPGPDDDAEVLAQSVLWNLWPKLIPGADGERAMDIRVQVNGVDHSIPDPATHPALSGHVACLRAVRAAQAGSEPPASLFRTEVIELSRYNAPIGHLALTKYPVPRTPVRIDETRFPSHSVTLMRSSAELVVRELDRPALADPGFQWAGVFKPLADHDSIFAESEPPAHDDWAPESLTNKIHKSIVKVALDKIRQEADHFLAPSAQARVASGNSSTAAVGDMLAGFLGGIAGSAPSPKAKAGGAGGARSAKAAIAVRRAEGGPADRAGWTRTVLEVSVRGGLPSGTPVAVRVRVATDGGTERSEQPDYVREIGWVGAEEGAEAAIIKPETPRLYVFESRDDIAVDVNSGIAAEDADIERSGGTS</sequence>
<dbReference type="OrthoDB" id="3267770at2"/>
<dbReference type="AlphaFoldDB" id="A0A4R1CKA2"/>
<dbReference type="RefSeq" id="WP_131581928.1">
    <property type="nucleotide sequence ID" value="NZ_SJZJ01000004.1"/>
</dbReference>
<protein>
    <submittedName>
        <fullName evidence="1">Uncharacterized protein</fullName>
    </submittedName>
</protein>
<reference evidence="1 2" key="1">
    <citation type="submission" date="2019-03" db="EMBL/GenBank/DDBJ databases">
        <authorList>
            <person name="Kim M.K.M."/>
        </authorList>
    </citation>
    <scope>NUCLEOTIDE SEQUENCE [LARGE SCALE GENOMIC DNA]</scope>
    <source>
        <strain evidence="1 2">18JY15-6</strain>
    </source>
</reference>
<comment type="caution">
    <text evidence="1">The sequence shown here is derived from an EMBL/GenBank/DDBJ whole genome shotgun (WGS) entry which is preliminary data.</text>
</comment>
<proteinExistence type="predicted"/>
<dbReference type="EMBL" id="SJZJ01000004">
    <property type="protein sequence ID" value="TCJ30428.1"/>
    <property type="molecule type" value="Genomic_DNA"/>
</dbReference>
<dbReference type="Proteomes" id="UP000295453">
    <property type="component" value="Unassembled WGS sequence"/>
</dbReference>
<keyword evidence="2" id="KW-1185">Reference proteome</keyword>
<evidence type="ECO:0000313" key="1">
    <source>
        <dbReference type="EMBL" id="TCJ30428.1"/>
    </source>
</evidence>
<name>A0A4R1CKA2_9ACTN</name>
<gene>
    <name evidence="1" type="ORF">EPD65_04310</name>
</gene>
<evidence type="ECO:0000313" key="2">
    <source>
        <dbReference type="Proteomes" id="UP000295453"/>
    </source>
</evidence>
<organism evidence="1 2">
    <name type="scientific">Nocardioides jejuensis</name>
    <dbReference type="NCBI Taxonomy" id="2502782"/>
    <lineage>
        <taxon>Bacteria</taxon>
        <taxon>Bacillati</taxon>
        <taxon>Actinomycetota</taxon>
        <taxon>Actinomycetes</taxon>
        <taxon>Propionibacteriales</taxon>
        <taxon>Nocardioidaceae</taxon>
        <taxon>Nocardioides</taxon>
    </lineage>
</organism>